<evidence type="ECO:0000256" key="1">
    <source>
        <dbReference type="ARBA" id="ARBA00022729"/>
    </source>
</evidence>
<keyword evidence="5" id="KW-1185">Reference proteome</keyword>
<feature type="compositionally biased region" description="Pro residues" evidence="2">
    <location>
        <begin position="279"/>
        <end position="288"/>
    </location>
</feature>
<gene>
    <name evidence="4" type="ORF">H7K45_00245</name>
</gene>
<dbReference type="Pfam" id="PF09167">
    <property type="entry name" value="DUF1942"/>
    <property type="match status" value="1"/>
</dbReference>
<comment type="caution">
    <text evidence="4">The sequence shown here is derived from an EMBL/GenBank/DDBJ whole genome shotgun (WGS) entry which is preliminary data.</text>
</comment>
<feature type="domain" description="MPT63-like" evidence="3">
    <location>
        <begin position="33"/>
        <end position="154"/>
    </location>
</feature>
<dbReference type="AlphaFoldDB" id="A0A9X2YV07"/>
<dbReference type="Proteomes" id="UP001141629">
    <property type="component" value="Unassembled WGS sequence"/>
</dbReference>
<evidence type="ECO:0000313" key="5">
    <source>
        <dbReference type="Proteomes" id="UP001141629"/>
    </source>
</evidence>
<name>A0A9X2YV07_9MYCO</name>
<protein>
    <submittedName>
        <fullName evidence="4">DUF1942 domain-containing protein</fullName>
    </submittedName>
</protein>
<accession>A0A9X2YV07</accession>
<keyword evidence="1" id="KW-0732">Signal</keyword>
<feature type="compositionally biased region" description="Low complexity" evidence="2">
    <location>
        <begin position="289"/>
        <end position="315"/>
    </location>
</feature>
<dbReference type="Gene3D" id="2.60.40.1240">
    <property type="match status" value="1"/>
</dbReference>
<evidence type="ECO:0000259" key="3">
    <source>
        <dbReference type="Pfam" id="PF09167"/>
    </source>
</evidence>
<dbReference type="SUPFAM" id="SSF81982">
    <property type="entry name" value="Antigen MPT63/MPB63 (immunoprotective extracellular protein)"/>
    <property type="match status" value="1"/>
</dbReference>
<feature type="region of interest" description="Disordered" evidence="2">
    <location>
        <begin position="158"/>
        <end position="315"/>
    </location>
</feature>
<dbReference type="GO" id="GO:0005615">
    <property type="term" value="C:extracellular space"/>
    <property type="evidence" value="ECO:0007669"/>
    <property type="project" value="InterPro"/>
</dbReference>
<reference evidence="4" key="2">
    <citation type="journal article" date="2022" name="BMC Genomics">
        <title>Comparative genome analysis of mycobacteria focusing on tRNA and non-coding RNA.</title>
        <authorList>
            <person name="Behra P.R.K."/>
            <person name="Pettersson B.M.F."/>
            <person name="Ramesh M."/>
            <person name="Das S."/>
            <person name="Dasgupta S."/>
            <person name="Kirsebom L.A."/>
        </authorList>
    </citation>
    <scope>NUCLEOTIDE SEQUENCE</scope>
    <source>
        <strain evidence="4">DSM 44838</strain>
    </source>
</reference>
<feature type="compositionally biased region" description="Low complexity" evidence="2">
    <location>
        <begin position="162"/>
        <end position="213"/>
    </location>
</feature>
<evidence type="ECO:0000313" key="4">
    <source>
        <dbReference type="EMBL" id="MCV7418964.1"/>
    </source>
</evidence>
<dbReference type="InterPro" id="IPR029050">
    <property type="entry name" value="Immunoprotect_excell_Ig-like"/>
</dbReference>
<proteinExistence type="predicted"/>
<organism evidence="4 5">
    <name type="scientific">Mycobacterium yunnanensis</name>
    <dbReference type="NCBI Taxonomy" id="368477"/>
    <lineage>
        <taxon>Bacteria</taxon>
        <taxon>Bacillati</taxon>
        <taxon>Actinomycetota</taxon>
        <taxon>Actinomycetes</taxon>
        <taxon>Mycobacteriales</taxon>
        <taxon>Mycobacteriaceae</taxon>
        <taxon>Mycobacterium</taxon>
    </lineage>
</organism>
<dbReference type="RefSeq" id="WP_263993693.1">
    <property type="nucleotide sequence ID" value="NZ_JACKVK010000001.1"/>
</dbReference>
<feature type="compositionally biased region" description="Low complexity" evidence="2">
    <location>
        <begin position="231"/>
        <end position="256"/>
    </location>
</feature>
<feature type="compositionally biased region" description="Low complexity" evidence="2">
    <location>
        <begin position="269"/>
        <end position="278"/>
    </location>
</feature>
<dbReference type="EMBL" id="JACKVK010000001">
    <property type="protein sequence ID" value="MCV7418964.1"/>
    <property type="molecule type" value="Genomic_DNA"/>
</dbReference>
<evidence type="ECO:0000256" key="2">
    <source>
        <dbReference type="SAM" id="MobiDB-lite"/>
    </source>
</evidence>
<reference evidence="4" key="1">
    <citation type="submission" date="2020-07" db="EMBL/GenBank/DDBJ databases">
        <authorList>
            <person name="Pettersson B.M.F."/>
            <person name="Behra P.R.K."/>
            <person name="Ramesh M."/>
            <person name="Das S."/>
            <person name="Dasgupta S."/>
            <person name="Kirsebom L.A."/>
        </authorList>
    </citation>
    <scope>NUCLEOTIDE SEQUENCE</scope>
    <source>
        <strain evidence="4">DSM 44838</strain>
    </source>
</reference>
<dbReference type="InterPro" id="IPR015250">
    <property type="entry name" value="MPT63-like"/>
</dbReference>
<sequence>MKITWALASAAAVGSIGFIGVIGAPIAAADELTTTTIGNEARLTNGDVVQGWTISNLKPSTDTIPYPVAGTLWEATATDQAIEGNVTPIVSNLNARAKSGETYRVLFGVATPQGVNPATIPQGEKTSGKVYFDVVGDTPDSVVYNAGGQDLLVWVQPPPQLPAQRNGGSYSSSSPAATAAPTTPATPGAVPGAPVGAEAVPAPGAVQPAGSSGTPIPAGSQGTPLAPGSQGTPVPGATPVTPAPAAAEGAPLPASVQGGPAPTGSQGTPLPAGASSPAPLAPVTPGAPAPTAAGTPAPALAPTAPTTTLIAPPPA</sequence>